<feature type="domain" description="Bromo" evidence="8">
    <location>
        <begin position="59"/>
        <end position="129"/>
    </location>
</feature>
<dbReference type="InterPro" id="IPR009072">
    <property type="entry name" value="Histone-fold"/>
</dbReference>
<feature type="region of interest" description="Disordered" evidence="7">
    <location>
        <begin position="338"/>
        <end position="374"/>
    </location>
</feature>
<dbReference type="EMBL" id="KQ085934">
    <property type="protein sequence ID" value="KLO15147.1"/>
    <property type="molecule type" value="Genomic_DNA"/>
</dbReference>
<dbReference type="GO" id="GO:0006325">
    <property type="term" value="P:chromatin organization"/>
    <property type="evidence" value="ECO:0007669"/>
    <property type="project" value="UniProtKB-ARBA"/>
</dbReference>
<evidence type="ECO:0000259" key="8">
    <source>
        <dbReference type="PROSITE" id="PS50014"/>
    </source>
</evidence>
<dbReference type="InParanoid" id="A0A0H2RU84"/>
<dbReference type="STRING" id="27342.A0A0H2RU84"/>
<dbReference type="GO" id="GO:0046695">
    <property type="term" value="C:SLIK (SAGA-like) complex"/>
    <property type="evidence" value="ECO:0007669"/>
    <property type="project" value="InterPro"/>
</dbReference>
<dbReference type="Proteomes" id="UP000053477">
    <property type="component" value="Unassembled WGS sequence"/>
</dbReference>
<keyword evidence="10" id="KW-1185">Reference proteome</keyword>
<organism evidence="9 10">
    <name type="scientific">Schizopora paradoxa</name>
    <dbReference type="NCBI Taxonomy" id="27342"/>
    <lineage>
        <taxon>Eukaryota</taxon>
        <taxon>Fungi</taxon>
        <taxon>Dikarya</taxon>
        <taxon>Basidiomycota</taxon>
        <taxon>Agaricomycotina</taxon>
        <taxon>Agaricomycetes</taxon>
        <taxon>Hymenochaetales</taxon>
        <taxon>Schizoporaceae</taxon>
        <taxon>Schizopora</taxon>
    </lineage>
</organism>
<sequence length="873" mass="95683">MNNLLKSLESRRLKLGVPDGELRRLLGAVKESRGHESKLSDAFYESLEGIVQDLRTVTIDNRDAEAFLKPVSKIDYPDYYEIISNPMDLQTVQKKVKTKQYKSKKEFADDLDLIWSNCYTYNTGENHHLRQCVNRLREKANKLLKNVTDRKDRLDPPVPVEFGGVNGVKINGITTNGHSRKHSTPPFMRPRSEGPGRSSVRSSRKASPSPFSPREVSFQDMPAFVRTPSGMASFLSLDSDLETAGAGPSTGPSVAERLERYINPRSPDEEWQYDEIVNGDIGEKRKMMNGDFRPRKRSRTPRDIRSAEPEDLWWEATMSQDLLANGLPTFTHPSSFSLEGDMRIPAPPEPISSKNVKRRKRKRPPEENSTPRSLLGYINNNIRTLKRVRRTHDKFLALNLASEDGATGPNGQPLMEPPEAPPLGVEDEVDVQVDDRPWRSRGTDVVVEGEEADECMHWIGTKILEHSGFQSTSKAALDVFSGVATDFLLNVGRTIRFLCDNYSQTMSSEEIILHTLFESGIPQVQDLDRYITDDVVRYGTRLSELEKKLVSAYREVTTVEALDDDAFFAEDEDEEGELLMGNFADSFGEDFLGLRELGIASELGLSNLTIPKRLLKGKNKGLVNAQDNKPKEPPPPYPPPPPLLPLSSTRVEKQIGLLKNFYMRRFNDLASSSSPQKPTPFIPAPAAQPPRPLSPGSSLQLTLEMSLLDLPAPAPQPEQPPQPSRIPNPAAPPLQLPDDNPLASRAKIGPLGQILRPSASSGSSKKKAKPKENPSMAGMPGMIPGFAGPAPVVRPPPEGAVVMNGTVPPSLNGIPPTVTHSGNVSPAPGSQPGDSKKKPGGNGGGPNGAAGSGVAGKKKSETPLRPPFITASA</sequence>
<evidence type="ECO:0000256" key="2">
    <source>
        <dbReference type="ARBA" id="ARBA00023015"/>
    </source>
</evidence>
<dbReference type="Gene3D" id="1.20.920.10">
    <property type="entry name" value="Bromodomain-like"/>
    <property type="match status" value="1"/>
</dbReference>
<dbReference type="Gene3D" id="1.10.20.10">
    <property type="entry name" value="Histone, subunit A"/>
    <property type="match status" value="1"/>
</dbReference>
<dbReference type="FunCoup" id="A0A0H2RU84">
    <property type="interactions" value="19"/>
</dbReference>
<feature type="compositionally biased region" description="Pro residues" evidence="7">
    <location>
        <begin position="677"/>
        <end position="693"/>
    </location>
</feature>
<dbReference type="GO" id="GO:0005198">
    <property type="term" value="F:structural molecule activity"/>
    <property type="evidence" value="ECO:0007669"/>
    <property type="project" value="TreeGrafter"/>
</dbReference>
<dbReference type="GO" id="GO:0005634">
    <property type="term" value="C:nucleus"/>
    <property type="evidence" value="ECO:0007669"/>
    <property type="project" value="UniProtKB-SubCell"/>
</dbReference>
<evidence type="ECO:0000256" key="6">
    <source>
        <dbReference type="PROSITE-ProRule" id="PRU00035"/>
    </source>
</evidence>
<dbReference type="InterPro" id="IPR036427">
    <property type="entry name" value="Bromodomain-like_sf"/>
</dbReference>
<dbReference type="GO" id="GO:0046982">
    <property type="term" value="F:protein heterodimerization activity"/>
    <property type="evidence" value="ECO:0007669"/>
    <property type="project" value="InterPro"/>
</dbReference>
<dbReference type="SMART" id="SM00297">
    <property type="entry name" value="BROMO"/>
    <property type="match status" value="1"/>
</dbReference>
<evidence type="ECO:0000256" key="5">
    <source>
        <dbReference type="ARBA" id="ARBA00023242"/>
    </source>
</evidence>
<evidence type="ECO:0000313" key="9">
    <source>
        <dbReference type="EMBL" id="KLO15147.1"/>
    </source>
</evidence>
<evidence type="ECO:0000313" key="10">
    <source>
        <dbReference type="Proteomes" id="UP000053477"/>
    </source>
</evidence>
<dbReference type="InterPro" id="IPR006565">
    <property type="entry name" value="BTP"/>
</dbReference>
<dbReference type="SUPFAM" id="SSF47370">
    <property type="entry name" value="Bromodomain"/>
    <property type="match status" value="1"/>
</dbReference>
<dbReference type="Pfam" id="PF07524">
    <property type="entry name" value="Bromo_TP"/>
    <property type="match status" value="1"/>
</dbReference>
<evidence type="ECO:0000256" key="1">
    <source>
        <dbReference type="ARBA" id="ARBA00004123"/>
    </source>
</evidence>
<dbReference type="InterPro" id="IPR037782">
    <property type="entry name" value="Spt7"/>
</dbReference>
<evidence type="ECO:0000256" key="7">
    <source>
        <dbReference type="SAM" id="MobiDB-lite"/>
    </source>
</evidence>
<dbReference type="InterPro" id="IPR018359">
    <property type="entry name" value="Bromodomain_CS"/>
</dbReference>
<name>A0A0H2RU84_9AGAM</name>
<keyword evidence="2" id="KW-0805">Transcription regulation</keyword>
<feature type="region of interest" description="Disordered" evidence="7">
    <location>
        <begin position="669"/>
        <end position="698"/>
    </location>
</feature>
<feature type="region of interest" description="Disordered" evidence="7">
    <location>
        <begin position="165"/>
        <end position="216"/>
    </location>
</feature>
<dbReference type="InterPro" id="IPR001487">
    <property type="entry name" value="Bromodomain"/>
</dbReference>
<evidence type="ECO:0000256" key="4">
    <source>
        <dbReference type="ARBA" id="ARBA00023163"/>
    </source>
</evidence>
<dbReference type="AlphaFoldDB" id="A0A0H2RU84"/>
<dbReference type="PROSITE" id="PS50014">
    <property type="entry name" value="BROMODOMAIN_2"/>
    <property type="match status" value="1"/>
</dbReference>
<feature type="compositionally biased region" description="Low complexity" evidence="7">
    <location>
        <begin position="197"/>
        <end position="209"/>
    </location>
</feature>
<proteinExistence type="predicted"/>
<dbReference type="PRINTS" id="PR00503">
    <property type="entry name" value="BROMODOMAIN"/>
</dbReference>
<feature type="region of interest" description="Disordered" evidence="7">
    <location>
        <begin position="710"/>
        <end position="873"/>
    </location>
</feature>
<feature type="compositionally biased region" description="Gly residues" evidence="7">
    <location>
        <begin position="840"/>
        <end position="854"/>
    </location>
</feature>
<keyword evidence="5" id="KW-0539">Nucleus</keyword>
<evidence type="ECO:0000256" key="3">
    <source>
        <dbReference type="ARBA" id="ARBA00023117"/>
    </source>
</evidence>
<dbReference type="OrthoDB" id="21449at2759"/>
<dbReference type="PANTHER" id="PTHR47343:SF1">
    <property type="entry name" value="TRANSCRIPTIONAL ACTIVATOR SPT7"/>
    <property type="match status" value="1"/>
</dbReference>
<feature type="compositionally biased region" description="Pro residues" evidence="7">
    <location>
        <begin position="633"/>
        <end position="644"/>
    </location>
</feature>
<protein>
    <recommendedName>
        <fullName evidence="8">Bromo domain-containing protein</fullName>
    </recommendedName>
</protein>
<feature type="compositionally biased region" description="Pro residues" evidence="7">
    <location>
        <begin position="712"/>
        <end position="735"/>
    </location>
</feature>
<keyword evidence="4" id="KW-0804">Transcription</keyword>
<keyword evidence="3 6" id="KW-0103">Bromodomain</keyword>
<dbReference type="GO" id="GO:0006357">
    <property type="term" value="P:regulation of transcription by RNA polymerase II"/>
    <property type="evidence" value="ECO:0007669"/>
    <property type="project" value="TreeGrafter"/>
</dbReference>
<dbReference type="GO" id="GO:0000124">
    <property type="term" value="C:SAGA complex"/>
    <property type="evidence" value="ECO:0007669"/>
    <property type="project" value="InterPro"/>
</dbReference>
<feature type="region of interest" description="Disordered" evidence="7">
    <location>
        <begin position="623"/>
        <end position="647"/>
    </location>
</feature>
<accession>A0A0H2RU84</accession>
<dbReference type="CDD" id="cd22927">
    <property type="entry name" value="HFD_SPT7"/>
    <property type="match status" value="1"/>
</dbReference>
<comment type="subcellular location">
    <subcellularLocation>
        <location evidence="1">Nucleus</location>
    </subcellularLocation>
</comment>
<dbReference type="Pfam" id="PF00439">
    <property type="entry name" value="Bromodomain"/>
    <property type="match status" value="1"/>
</dbReference>
<reference evidence="9 10" key="1">
    <citation type="submission" date="2015-04" db="EMBL/GenBank/DDBJ databases">
        <title>Complete genome sequence of Schizopora paradoxa KUC8140, a cosmopolitan wood degrader in East Asia.</title>
        <authorList>
            <consortium name="DOE Joint Genome Institute"/>
            <person name="Min B."/>
            <person name="Park H."/>
            <person name="Jang Y."/>
            <person name="Kim J.-J."/>
            <person name="Kim K.H."/>
            <person name="Pangilinan J."/>
            <person name="Lipzen A."/>
            <person name="Riley R."/>
            <person name="Grigoriev I.V."/>
            <person name="Spatafora J.W."/>
            <person name="Choi I.-G."/>
        </authorList>
    </citation>
    <scope>NUCLEOTIDE SEQUENCE [LARGE SCALE GENOMIC DNA]</scope>
    <source>
        <strain evidence="9 10">KUC8140</strain>
    </source>
</reference>
<gene>
    <name evidence="9" type="ORF">SCHPADRAFT_939009</name>
</gene>
<dbReference type="PANTHER" id="PTHR47343">
    <property type="entry name" value="TRANSCRIPTIONAL ACTIVATOR SPT7"/>
    <property type="match status" value="1"/>
</dbReference>
<dbReference type="PROSITE" id="PS00633">
    <property type="entry name" value="BROMODOMAIN_1"/>
    <property type="match status" value="1"/>
</dbReference>